<accession>A0A8A4TFT3</accession>
<dbReference type="PANTHER" id="PTHR46268">
    <property type="entry name" value="STRESS RESPONSE PROTEIN NHAX"/>
    <property type="match status" value="1"/>
</dbReference>
<dbReference type="Gene3D" id="1.10.8.550">
    <property type="entry name" value="Proto-chlorophyllide reductase 57 kD subunit B"/>
    <property type="match status" value="2"/>
</dbReference>
<proteinExistence type="inferred from homology"/>
<dbReference type="Gene3D" id="3.40.50.620">
    <property type="entry name" value="HUPs"/>
    <property type="match status" value="2"/>
</dbReference>
<dbReference type="GO" id="GO:0016491">
    <property type="term" value="F:oxidoreductase activity"/>
    <property type="evidence" value="ECO:0007669"/>
    <property type="project" value="InterPro"/>
</dbReference>
<dbReference type="KEGG" id="scor:J3U87_23180"/>
<dbReference type="SUPFAM" id="SSF52402">
    <property type="entry name" value="Adenine nucleotide alpha hydrolases-like"/>
    <property type="match status" value="2"/>
</dbReference>
<dbReference type="GO" id="GO:0015979">
    <property type="term" value="P:photosynthesis"/>
    <property type="evidence" value="ECO:0007669"/>
    <property type="project" value="InterPro"/>
</dbReference>
<keyword evidence="6" id="KW-1185">Reference proteome</keyword>
<evidence type="ECO:0000313" key="5">
    <source>
        <dbReference type="EMBL" id="QTD48493.1"/>
    </source>
</evidence>
<dbReference type="EMBL" id="CP071793">
    <property type="protein sequence ID" value="QTD48493.1"/>
    <property type="molecule type" value="Genomic_DNA"/>
</dbReference>
<comment type="similarity">
    <text evidence="1">Belongs to the universal stress protein A family.</text>
</comment>
<dbReference type="InterPro" id="IPR042298">
    <property type="entry name" value="P-CP_red_C"/>
</dbReference>
<dbReference type="CDD" id="cd00293">
    <property type="entry name" value="USP-like"/>
    <property type="match status" value="2"/>
</dbReference>
<feature type="domain" description="Light-independent protochlorophyllide reductase subunit B-like C-terminal" evidence="4">
    <location>
        <begin position="348"/>
        <end position="391"/>
    </location>
</feature>
<feature type="region of interest" description="Disordered" evidence="2">
    <location>
        <begin position="665"/>
        <end position="688"/>
    </location>
</feature>
<dbReference type="Pfam" id="PF08369">
    <property type="entry name" value="PCP_red"/>
    <property type="match status" value="1"/>
</dbReference>
<dbReference type="RefSeq" id="WP_237378147.1">
    <property type="nucleotide sequence ID" value="NZ_CP071793.1"/>
</dbReference>
<feature type="domain" description="UspA" evidence="3">
    <location>
        <begin position="1"/>
        <end position="161"/>
    </location>
</feature>
<dbReference type="InterPro" id="IPR006015">
    <property type="entry name" value="Universal_stress_UspA"/>
</dbReference>
<gene>
    <name evidence="5" type="ORF">J3U87_23180</name>
</gene>
<dbReference type="PANTHER" id="PTHR46268:SF6">
    <property type="entry name" value="UNIVERSAL STRESS PROTEIN UP12"/>
    <property type="match status" value="1"/>
</dbReference>
<evidence type="ECO:0000256" key="1">
    <source>
        <dbReference type="ARBA" id="ARBA00008791"/>
    </source>
</evidence>
<dbReference type="InterPro" id="IPR006016">
    <property type="entry name" value="UspA"/>
</dbReference>
<organism evidence="5 6">
    <name type="scientific">Sulfidibacter corallicola</name>
    <dbReference type="NCBI Taxonomy" id="2818388"/>
    <lineage>
        <taxon>Bacteria</taxon>
        <taxon>Pseudomonadati</taxon>
        <taxon>Acidobacteriota</taxon>
        <taxon>Holophagae</taxon>
        <taxon>Acanthopleuribacterales</taxon>
        <taxon>Acanthopleuribacteraceae</taxon>
        <taxon>Sulfidibacter</taxon>
    </lineage>
</organism>
<evidence type="ECO:0000259" key="4">
    <source>
        <dbReference type="Pfam" id="PF08369"/>
    </source>
</evidence>
<feature type="domain" description="UspA" evidence="3">
    <location>
        <begin position="172"/>
        <end position="329"/>
    </location>
</feature>
<evidence type="ECO:0000313" key="6">
    <source>
        <dbReference type="Proteomes" id="UP000663929"/>
    </source>
</evidence>
<sequence length="688" mass="76806">MVKSIYVPVDNSDFSNRAVEIAVNLGAKTGAKLTGSHVYAASMHDYRFKQMEYTLPEEYLQEQELERQRKIHDSLITMGLELISDSYLDQMEAACRDRELPFERKMMDGKHYTEIIKDIEASDYDLTIIGAQGIGKVKDSQLGSVCAQVTRAVNRDMWVVKEFRTKKLAHRDTILVAIDGSPLSFGGLVTAFELARTLDKKVELISVYDPYLHYSVFNGIVGVLSQKAKKVFRFEEQNQLHEEIIDTGLAQIYQSHLNVAESIAENHGVPVTKTLLDGKAFQKILDHVRKTEPYLLMLGRLGVHSESGTPGLGNVTDNLLRLCPCDVYLCSRVEVPKLDQKAEESIVWTPEAKERMNRVPSFVRGIARTGILRMALEQGHSVITSDLITEAMERYMPKYTRRVTEDLAEKLAIDYAQENRVSVCRACGVVAKVADPVQCSVCGATDFDVVSEEMVARIAAMEGGVEPEDTYDGRKLKWSKEARLELRAIEDKYQMRRVKARVEKSARIKRIDTITLEQVRTIIAEELGSLPITVSSARNLAAHAEAPTEPASANREIGRDDSGNALLSRLDWDAQALARLFRVPAGFMRDRTQLRIEGIADRDRAETITLAMVEAGLEEGRQMMDELLSGGGDAALDEVIAQIKSSEPATSADIPKAVCPFHAAQKQAEEKKETPVLNEVDSLRYPTP</sequence>
<dbReference type="Pfam" id="PF00582">
    <property type="entry name" value="Usp"/>
    <property type="match status" value="2"/>
</dbReference>
<dbReference type="InterPro" id="IPR014729">
    <property type="entry name" value="Rossmann-like_a/b/a_fold"/>
</dbReference>
<protein>
    <submittedName>
        <fullName evidence="5">Universal stress protein</fullName>
    </submittedName>
</protein>
<dbReference type="PRINTS" id="PR01438">
    <property type="entry name" value="UNVRSLSTRESS"/>
</dbReference>
<dbReference type="InterPro" id="IPR013580">
    <property type="entry name" value="LI-POR_suB-like_C"/>
</dbReference>
<dbReference type="GO" id="GO:0015995">
    <property type="term" value="P:chlorophyll biosynthetic process"/>
    <property type="evidence" value="ECO:0007669"/>
    <property type="project" value="InterPro"/>
</dbReference>
<evidence type="ECO:0000259" key="3">
    <source>
        <dbReference type="Pfam" id="PF00582"/>
    </source>
</evidence>
<evidence type="ECO:0000256" key="2">
    <source>
        <dbReference type="SAM" id="MobiDB-lite"/>
    </source>
</evidence>
<dbReference type="AlphaFoldDB" id="A0A8A4TFT3"/>
<reference evidence="5" key="1">
    <citation type="submission" date="2021-03" db="EMBL/GenBank/DDBJ databases">
        <title>Acanthopleuribacteraceae sp. M133.</title>
        <authorList>
            <person name="Wang G."/>
        </authorList>
    </citation>
    <scope>NUCLEOTIDE SEQUENCE</scope>
    <source>
        <strain evidence="5">M133</strain>
    </source>
</reference>
<dbReference type="Proteomes" id="UP000663929">
    <property type="component" value="Chromosome"/>
</dbReference>
<name>A0A8A4TFT3_SULCO</name>